<gene>
    <name evidence="14" type="primary">ybeY</name>
    <name evidence="15" type="synonym">era</name>
    <name evidence="20" type="ORF">FYJ84_02990</name>
</gene>
<dbReference type="InterPro" id="IPR005662">
    <property type="entry name" value="GTPase_Era-like"/>
</dbReference>
<dbReference type="NCBIfam" id="TIGR00043">
    <property type="entry name" value="rRNA maturation RNase YbeY"/>
    <property type="match status" value="1"/>
</dbReference>
<dbReference type="AlphaFoldDB" id="A0A6I2UGR1"/>
<dbReference type="InterPro" id="IPR027417">
    <property type="entry name" value="P-loop_NTPase"/>
</dbReference>
<feature type="binding site" evidence="14">
    <location>
        <position position="135"/>
    </location>
    <ligand>
        <name>Zn(2+)</name>
        <dbReference type="ChEBI" id="CHEBI:29105"/>
        <note>catalytic</note>
    </ligand>
</feature>
<feature type="binding site" evidence="15">
    <location>
        <begin position="256"/>
        <end position="260"/>
    </location>
    <ligand>
        <name>GTP</name>
        <dbReference type="ChEBI" id="CHEBI:37565"/>
    </ligand>
</feature>
<dbReference type="FunFam" id="3.40.50.300:FF:000094">
    <property type="entry name" value="GTPase Era"/>
    <property type="match status" value="1"/>
</dbReference>
<keyword evidence="10 14" id="KW-0862">Zinc</keyword>
<dbReference type="FunFam" id="3.30.300.20:FF:000003">
    <property type="entry name" value="GTPase Era"/>
    <property type="match status" value="1"/>
</dbReference>
<dbReference type="InterPro" id="IPR005225">
    <property type="entry name" value="Small_GTP-bd"/>
</dbReference>
<comment type="similarity">
    <text evidence="1 15 16 17">Belongs to the TRAFAC class TrmE-Era-EngA-EngB-Septin-like GTPase superfamily. Era GTPase family.</text>
</comment>
<dbReference type="GO" id="GO:0005886">
    <property type="term" value="C:plasma membrane"/>
    <property type="evidence" value="ECO:0007669"/>
    <property type="project" value="UniProtKB-SubCell"/>
</dbReference>
<dbReference type="InterPro" id="IPR023091">
    <property type="entry name" value="MetalPrtase_cat_dom_sf_prd"/>
</dbReference>
<dbReference type="GO" id="GO:0008270">
    <property type="term" value="F:zinc ion binding"/>
    <property type="evidence" value="ECO:0007669"/>
    <property type="project" value="UniProtKB-UniRule"/>
</dbReference>
<dbReference type="GO" id="GO:0004222">
    <property type="term" value="F:metalloendopeptidase activity"/>
    <property type="evidence" value="ECO:0007669"/>
    <property type="project" value="InterPro"/>
</dbReference>
<dbReference type="SUPFAM" id="SSF54814">
    <property type="entry name" value="Prokaryotic type KH domain (KH-domain type II)"/>
    <property type="match status" value="1"/>
</dbReference>
<feature type="region of interest" description="G5" evidence="16">
    <location>
        <begin position="348"/>
        <end position="350"/>
    </location>
</feature>
<dbReference type="InterPro" id="IPR004044">
    <property type="entry name" value="KH_dom_type_2"/>
</dbReference>
<evidence type="ECO:0000256" key="1">
    <source>
        <dbReference type="ARBA" id="ARBA00007921"/>
    </source>
</evidence>
<keyword evidence="11 15" id="KW-0694">RNA-binding</keyword>
<dbReference type="InterPro" id="IPR006073">
    <property type="entry name" value="GTP-bd"/>
</dbReference>
<dbReference type="GO" id="GO:0043024">
    <property type="term" value="F:ribosomal small subunit binding"/>
    <property type="evidence" value="ECO:0007669"/>
    <property type="project" value="TreeGrafter"/>
</dbReference>
<evidence type="ECO:0000256" key="9">
    <source>
        <dbReference type="ARBA" id="ARBA00022801"/>
    </source>
</evidence>
<keyword evidence="9 14" id="KW-0378">Hydrolase</keyword>
<evidence type="ECO:0000256" key="4">
    <source>
        <dbReference type="ARBA" id="ARBA00022552"/>
    </source>
</evidence>
<protein>
    <recommendedName>
        <fullName evidence="14 15">Multifunctional fusion protein</fullName>
    </recommendedName>
    <domain>
        <recommendedName>
            <fullName evidence="14">Endoribonuclease YbeY</fullName>
            <ecNumber evidence="14">3.1.-.-</ecNumber>
        </recommendedName>
    </domain>
    <domain>
        <recommendedName>
            <fullName evidence="15">GTPase Era</fullName>
        </recommendedName>
    </domain>
</protein>
<name>A0A6I2UGR1_9FIRM</name>
<dbReference type="InterPro" id="IPR030388">
    <property type="entry name" value="G_ERA_dom"/>
</dbReference>
<keyword evidence="13 15" id="KW-0472">Membrane</keyword>
<evidence type="ECO:0000259" key="19">
    <source>
        <dbReference type="PROSITE" id="PS51713"/>
    </source>
</evidence>
<dbReference type="Pfam" id="PF02130">
    <property type="entry name" value="YbeY"/>
    <property type="match status" value="1"/>
</dbReference>
<keyword evidence="5 14" id="KW-0540">Nuclease</keyword>
<evidence type="ECO:0000256" key="17">
    <source>
        <dbReference type="RuleBase" id="RU003761"/>
    </source>
</evidence>
<evidence type="ECO:0000256" key="15">
    <source>
        <dbReference type="HAMAP-Rule" id="MF_00367"/>
    </source>
</evidence>
<evidence type="ECO:0000256" key="2">
    <source>
        <dbReference type="ARBA" id="ARBA00010875"/>
    </source>
</evidence>
<evidence type="ECO:0000256" key="5">
    <source>
        <dbReference type="ARBA" id="ARBA00022722"/>
    </source>
</evidence>
<feature type="region of interest" description="G1" evidence="16">
    <location>
        <begin position="209"/>
        <end position="216"/>
    </location>
</feature>
<keyword evidence="12 15" id="KW-0342">GTP-binding</keyword>
<dbReference type="GO" id="GO:0005525">
    <property type="term" value="F:GTP binding"/>
    <property type="evidence" value="ECO:0007669"/>
    <property type="project" value="UniProtKB-UniRule"/>
</dbReference>
<evidence type="ECO:0000256" key="14">
    <source>
        <dbReference type="HAMAP-Rule" id="MF_00009"/>
    </source>
</evidence>
<comment type="subunit">
    <text evidence="15">Monomer.</text>
</comment>
<dbReference type="GO" id="GO:0006364">
    <property type="term" value="P:rRNA processing"/>
    <property type="evidence" value="ECO:0007669"/>
    <property type="project" value="UniProtKB-UniRule"/>
</dbReference>
<evidence type="ECO:0000259" key="18">
    <source>
        <dbReference type="PROSITE" id="PS50823"/>
    </source>
</evidence>
<dbReference type="InterPro" id="IPR009019">
    <property type="entry name" value="KH_sf_prok-type"/>
</dbReference>
<dbReference type="GO" id="GO:0070181">
    <property type="term" value="F:small ribosomal subunit rRNA binding"/>
    <property type="evidence" value="ECO:0007669"/>
    <property type="project" value="UniProtKB-UniRule"/>
</dbReference>
<evidence type="ECO:0000256" key="10">
    <source>
        <dbReference type="ARBA" id="ARBA00022833"/>
    </source>
</evidence>
<feature type="binding site" evidence="14">
    <location>
        <position position="129"/>
    </location>
    <ligand>
        <name>Zn(2+)</name>
        <dbReference type="ChEBI" id="CHEBI:29105"/>
        <note>catalytic</note>
    </ligand>
</feature>
<evidence type="ECO:0000256" key="3">
    <source>
        <dbReference type="ARBA" id="ARBA00022517"/>
    </source>
</evidence>
<dbReference type="EC" id="3.1.-.-" evidence="14"/>
<dbReference type="PROSITE" id="PS51713">
    <property type="entry name" value="G_ERA"/>
    <property type="match status" value="1"/>
</dbReference>
<evidence type="ECO:0000256" key="11">
    <source>
        <dbReference type="ARBA" id="ARBA00022884"/>
    </source>
</evidence>
<feature type="region of interest" description="G3" evidence="16">
    <location>
        <begin position="256"/>
        <end position="259"/>
    </location>
</feature>
<evidence type="ECO:0000256" key="7">
    <source>
        <dbReference type="ARBA" id="ARBA00022741"/>
    </source>
</evidence>
<dbReference type="PRINTS" id="PR00326">
    <property type="entry name" value="GTP1OBG"/>
</dbReference>
<feature type="binding site" evidence="15">
    <location>
        <begin position="318"/>
        <end position="321"/>
    </location>
    <ligand>
        <name>GTP</name>
        <dbReference type="ChEBI" id="CHEBI:37565"/>
    </ligand>
</feature>
<dbReference type="NCBIfam" id="TIGR00231">
    <property type="entry name" value="small_GTP"/>
    <property type="match status" value="1"/>
</dbReference>
<dbReference type="Gene3D" id="3.40.390.30">
    <property type="entry name" value="Metalloproteases ('zincins'), catalytic domain"/>
    <property type="match status" value="1"/>
</dbReference>
<dbReference type="CDD" id="cd04163">
    <property type="entry name" value="Era"/>
    <property type="match status" value="1"/>
</dbReference>
<comment type="subcellular location">
    <subcellularLocation>
        <location evidence="15">Cytoplasm</location>
    </subcellularLocation>
    <subcellularLocation>
        <location evidence="15">Cell membrane</location>
        <topology evidence="15">Peripheral membrane protein</topology>
    </subcellularLocation>
</comment>
<feature type="domain" description="KH type-2" evidence="18">
    <location>
        <begin position="400"/>
        <end position="477"/>
    </location>
</feature>
<dbReference type="HAMAP" id="MF_00009">
    <property type="entry name" value="Endoribonucl_YbeY"/>
    <property type="match status" value="1"/>
</dbReference>
<keyword evidence="21" id="KW-1185">Reference proteome</keyword>
<keyword evidence="14" id="KW-0963">Cytoplasm</keyword>
<dbReference type="Pfam" id="PF07650">
    <property type="entry name" value="KH_2"/>
    <property type="match status" value="1"/>
</dbReference>
<comment type="function">
    <text evidence="15">An essential GTPase that binds both GDP and GTP, with rapid nucleotide exchange. Plays a role in 16S rRNA processing and 30S ribosomal subunit biogenesis and possibly also in cell cycle regulation and energy metabolism.</text>
</comment>
<comment type="cofactor">
    <cofactor evidence="14">
        <name>Zn(2+)</name>
        <dbReference type="ChEBI" id="CHEBI:29105"/>
    </cofactor>
    <text evidence="14">Binds 1 zinc ion.</text>
</comment>
<keyword evidence="8 14" id="KW-0255">Endonuclease</keyword>
<comment type="caution">
    <text evidence="20">The sequence shown here is derived from an EMBL/GenBank/DDBJ whole genome shotgun (WGS) entry which is preliminary data.</text>
</comment>
<dbReference type="CDD" id="cd22534">
    <property type="entry name" value="KH-II_Era"/>
    <property type="match status" value="1"/>
</dbReference>
<sequence>MEIIIGREPEDLQLPEAMGSLEELENIVRRAVEITGPLYDVENSEVSVTLTNDEHIHSLNREYRGLDRPTDVLSFAFVDSEEPEIEDGPETEVLGDIIISLERAWAQAQEYGHSMERELSFLTVHGMLHLLGYDHMEEEERMEMEEEQRYIMGKLGISRDGKGMVLPLAQEAQVTRSKGKEIKLAELPSEPKLQIDPKTHKSGFVAVIGRPNVGKSTLINSLIGQKIAIMSDKPQTTRTRIMCVLTQQDAQMVFLDTPGIHKPKHKLGEYMVRAAEGTLKEVDAIIFVVDATEKFGPGEQYILERLQATERPVILAINKLDLLEDKEQLLPIITGYNGRYNFAATVPISAKEENNLDGLLAEIKKHLPKGPQYYPEDMVTDQPERLIVAELIREKALLQTREEIPHAIAVDIEEMKPRDNGDMYVRATIYVERDSQKGIVIGKRGALLKEIGAQARADIQMLLGCKVFLDLWVKVKKDWRNRDNILKDFGFQD</sequence>
<dbReference type="InterPro" id="IPR002036">
    <property type="entry name" value="YbeY"/>
</dbReference>
<accession>A0A6I2UGR1</accession>
<dbReference type="InterPro" id="IPR015946">
    <property type="entry name" value="KH_dom-like_a/b"/>
</dbReference>
<dbReference type="PANTHER" id="PTHR42698:SF1">
    <property type="entry name" value="GTPASE ERA, MITOCHONDRIAL"/>
    <property type="match status" value="1"/>
</dbReference>
<feature type="region of interest" description="G4" evidence="16">
    <location>
        <begin position="318"/>
        <end position="321"/>
    </location>
</feature>
<feature type="binding site" evidence="15">
    <location>
        <begin position="209"/>
        <end position="216"/>
    </location>
    <ligand>
        <name>GTP</name>
        <dbReference type="ChEBI" id="CHEBI:37565"/>
    </ligand>
</feature>
<evidence type="ECO:0000313" key="21">
    <source>
        <dbReference type="Proteomes" id="UP000433181"/>
    </source>
</evidence>
<dbReference type="Gene3D" id="3.30.300.20">
    <property type="match status" value="1"/>
</dbReference>
<dbReference type="GO" id="GO:0004521">
    <property type="term" value="F:RNA endonuclease activity"/>
    <property type="evidence" value="ECO:0007669"/>
    <property type="project" value="UniProtKB-UniRule"/>
</dbReference>
<dbReference type="SUPFAM" id="SSF55486">
    <property type="entry name" value="Metalloproteases ('zincins'), catalytic domain"/>
    <property type="match status" value="1"/>
</dbReference>
<organism evidence="20 21">
    <name type="scientific">Anaerovibrio slackiae</name>
    <dbReference type="NCBI Taxonomy" id="2652309"/>
    <lineage>
        <taxon>Bacteria</taxon>
        <taxon>Bacillati</taxon>
        <taxon>Bacillota</taxon>
        <taxon>Negativicutes</taxon>
        <taxon>Selenomonadales</taxon>
        <taxon>Selenomonadaceae</taxon>
        <taxon>Anaerovibrio</taxon>
    </lineage>
</organism>
<evidence type="ECO:0000313" key="20">
    <source>
        <dbReference type="EMBL" id="MSU07956.1"/>
    </source>
</evidence>
<keyword evidence="3 14" id="KW-0690">Ribosome biogenesis</keyword>
<evidence type="ECO:0000256" key="13">
    <source>
        <dbReference type="ARBA" id="ARBA00023136"/>
    </source>
</evidence>
<evidence type="ECO:0000256" key="16">
    <source>
        <dbReference type="PROSITE-ProRule" id="PRU01050"/>
    </source>
</evidence>
<dbReference type="PANTHER" id="PTHR42698">
    <property type="entry name" value="GTPASE ERA"/>
    <property type="match status" value="1"/>
</dbReference>
<keyword evidence="15" id="KW-1003">Cell membrane</keyword>
<dbReference type="GO" id="GO:0005829">
    <property type="term" value="C:cytosol"/>
    <property type="evidence" value="ECO:0007669"/>
    <property type="project" value="TreeGrafter"/>
</dbReference>
<evidence type="ECO:0000256" key="6">
    <source>
        <dbReference type="ARBA" id="ARBA00022723"/>
    </source>
</evidence>
<evidence type="ECO:0000256" key="8">
    <source>
        <dbReference type="ARBA" id="ARBA00022759"/>
    </source>
</evidence>
<evidence type="ECO:0000256" key="12">
    <source>
        <dbReference type="ARBA" id="ARBA00023134"/>
    </source>
</evidence>
<dbReference type="InterPro" id="IPR020549">
    <property type="entry name" value="YbeY_CS"/>
</dbReference>
<dbReference type="PROSITE" id="PS01306">
    <property type="entry name" value="UPF0054"/>
    <property type="match status" value="1"/>
</dbReference>
<proteinExistence type="inferred from homology"/>
<dbReference type="EMBL" id="VUNR01000004">
    <property type="protein sequence ID" value="MSU07956.1"/>
    <property type="molecule type" value="Genomic_DNA"/>
</dbReference>
<reference evidence="20 21" key="1">
    <citation type="submission" date="2019-08" db="EMBL/GenBank/DDBJ databases">
        <title>In-depth cultivation of the pig gut microbiome towards novel bacterial diversity and tailored functional studies.</title>
        <authorList>
            <person name="Wylensek D."/>
            <person name="Hitch T.C.A."/>
            <person name="Clavel T."/>
        </authorList>
    </citation>
    <scope>NUCLEOTIDE SEQUENCE [LARGE SCALE GENOMIC DNA]</scope>
    <source>
        <strain evidence="20 21">WCA-693-APC-5D-A</strain>
    </source>
</reference>
<keyword evidence="4 14" id="KW-0698">rRNA processing</keyword>
<dbReference type="GO" id="GO:0003924">
    <property type="term" value="F:GTPase activity"/>
    <property type="evidence" value="ECO:0007669"/>
    <property type="project" value="UniProtKB-UniRule"/>
</dbReference>
<comment type="similarity">
    <text evidence="2 14">Belongs to the endoribonuclease YbeY family.</text>
</comment>
<keyword evidence="6 14" id="KW-0479">Metal-binding</keyword>
<dbReference type="SUPFAM" id="SSF52540">
    <property type="entry name" value="P-loop containing nucleoside triphosphate hydrolases"/>
    <property type="match status" value="1"/>
</dbReference>
<dbReference type="Gene3D" id="3.40.50.300">
    <property type="entry name" value="P-loop containing nucleotide triphosphate hydrolases"/>
    <property type="match status" value="1"/>
</dbReference>
<dbReference type="Pfam" id="PF01926">
    <property type="entry name" value="MMR_HSR1"/>
    <property type="match status" value="1"/>
</dbReference>
<dbReference type="NCBIfam" id="NF000908">
    <property type="entry name" value="PRK00089.1"/>
    <property type="match status" value="1"/>
</dbReference>
<feature type="domain" description="Era-type G" evidence="19">
    <location>
        <begin position="201"/>
        <end position="369"/>
    </location>
</feature>
<feature type="binding site" evidence="14">
    <location>
        <position position="125"/>
    </location>
    <ligand>
        <name>Zn(2+)</name>
        <dbReference type="ChEBI" id="CHEBI:29105"/>
        <note>catalytic</note>
    </ligand>
</feature>
<dbReference type="NCBIfam" id="TIGR00436">
    <property type="entry name" value="era"/>
    <property type="match status" value="1"/>
</dbReference>
<dbReference type="GO" id="GO:0000028">
    <property type="term" value="P:ribosomal small subunit assembly"/>
    <property type="evidence" value="ECO:0007669"/>
    <property type="project" value="TreeGrafter"/>
</dbReference>
<comment type="function">
    <text evidence="14">Single strand-specific metallo-endoribonuclease involved in late-stage 70S ribosome quality control and in maturation of the 3' terminus of the 16S rRNA.</text>
</comment>
<keyword evidence="7 15" id="KW-0547">Nucleotide-binding</keyword>
<dbReference type="PROSITE" id="PS50823">
    <property type="entry name" value="KH_TYPE_2"/>
    <property type="match status" value="1"/>
</dbReference>
<dbReference type="HAMAP" id="MF_00367">
    <property type="entry name" value="GTPase_Era"/>
    <property type="match status" value="1"/>
</dbReference>
<dbReference type="Proteomes" id="UP000433181">
    <property type="component" value="Unassembled WGS sequence"/>
</dbReference>
<feature type="region of interest" description="G2" evidence="16">
    <location>
        <begin position="235"/>
        <end position="239"/>
    </location>
</feature>
<keyword evidence="15" id="KW-0699">rRNA-binding</keyword>